<reference evidence="2" key="2">
    <citation type="submission" date="2020-11" db="EMBL/GenBank/DDBJ databases">
        <authorList>
            <person name="Cecchin M."/>
            <person name="Marcolungo L."/>
            <person name="Rossato M."/>
            <person name="Girolomoni L."/>
            <person name="Cosentino E."/>
            <person name="Cuine S."/>
            <person name="Li-Beisson Y."/>
            <person name="Delledonne M."/>
            <person name="Ballottari M."/>
        </authorList>
    </citation>
    <scope>NUCLEOTIDE SEQUENCE</scope>
    <source>
        <strain evidence="2">211/11P</strain>
        <tissue evidence="2">Whole cell</tissue>
    </source>
</reference>
<sequence>MGNTHAPPSREFVAEFYRTEAAIAAEEAKFELQRNAESLRQLHLRLIDMKIACTKYWCRETHLLVAQHEDAAEMGCCLNVSLECHRAAAWRRTQNRFYHRLLALLEEEKSALQQRCPAMEVSLPTLEATPEPLPVGDSICSTCTFLLTRIRWEPQLRSGQDGSVQDFKWMPRSGYQMSNHLGPGTPSAGQEATRQPFTGTNRTGDTTQVVHPIAKDAANLPGMAEEVLAACADIGGQEQTAASLEASAGALSASNAGADAGAAPAGANSPSTIAEN</sequence>
<dbReference type="EMBL" id="SIDB01000010">
    <property type="protein sequence ID" value="KAI3427033.1"/>
    <property type="molecule type" value="Genomic_DNA"/>
</dbReference>
<dbReference type="AlphaFoldDB" id="A0A9D4TJ88"/>
<reference evidence="2" key="1">
    <citation type="journal article" date="2019" name="Plant J.">
        <title>Chlorella vulgaris genome assembly and annotation reveals the molecular basis for metabolic acclimation to high light conditions.</title>
        <authorList>
            <person name="Cecchin M."/>
            <person name="Marcolungo L."/>
            <person name="Rossato M."/>
            <person name="Girolomoni L."/>
            <person name="Cosentino E."/>
            <person name="Cuine S."/>
            <person name="Li-Beisson Y."/>
            <person name="Delledonne M."/>
            <person name="Ballottari M."/>
        </authorList>
    </citation>
    <scope>NUCLEOTIDE SEQUENCE</scope>
    <source>
        <strain evidence="2">211/11P</strain>
    </source>
</reference>
<comment type="caution">
    <text evidence="2">The sequence shown here is derived from an EMBL/GenBank/DDBJ whole genome shotgun (WGS) entry which is preliminary data.</text>
</comment>
<gene>
    <name evidence="2" type="ORF">D9Q98_006975</name>
</gene>
<keyword evidence="3" id="KW-1185">Reference proteome</keyword>
<proteinExistence type="predicted"/>
<evidence type="ECO:0000256" key="1">
    <source>
        <dbReference type="SAM" id="MobiDB-lite"/>
    </source>
</evidence>
<protein>
    <submittedName>
        <fullName evidence="2">Uncharacterized protein</fullName>
    </submittedName>
</protein>
<name>A0A9D4TJ88_CHLVU</name>
<feature type="compositionally biased region" description="Polar residues" evidence="1">
    <location>
        <begin position="187"/>
        <end position="206"/>
    </location>
</feature>
<feature type="region of interest" description="Disordered" evidence="1">
    <location>
        <begin position="181"/>
        <end position="206"/>
    </location>
</feature>
<evidence type="ECO:0000313" key="2">
    <source>
        <dbReference type="EMBL" id="KAI3427033.1"/>
    </source>
</evidence>
<evidence type="ECO:0000313" key="3">
    <source>
        <dbReference type="Proteomes" id="UP001055712"/>
    </source>
</evidence>
<dbReference type="Proteomes" id="UP001055712">
    <property type="component" value="Unassembled WGS sequence"/>
</dbReference>
<organism evidence="2 3">
    <name type="scientific">Chlorella vulgaris</name>
    <name type="common">Green alga</name>
    <dbReference type="NCBI Taxonomy" id="3077"/>
    <lineage>
        <taxon>Eukaryota</taxon>
        <taxon>Viridiplantae</taxon>
        <taxon>Chlorophyta</taxon>
        <taxon>core chlorophytes</taxon>
        <taxon>Trebouxiophyceae</taxon>
        <taxon>Chlorellales</taxon>
        <taxon>Chlorellaceae</taxon>
        <taxon>Chlorella clade</taxon>
        <taxon>Chlorella</taxon>
    </lineage>
</organism>
<feature type="compositionally biased region" description="Low complexity" evidence="1">
    <location>
        <begin position="241"/>
        <end position="276"/>
    </location>
</feature>
<accession>A0A9D4TJ88</accession>
<feature type="region of interest" description="Disordered" evidence="1">
    <location>
        <begin position="240"/>
        <end position="276"/>
    </location>
</feature>